<name>A0A074KVP0_9BACT</name>
<dbReference type="STRING" id="1048983.EL17_07825"/>
<reference evidence="2 3" key="1">
    <citation type="submission" date="2014-04" db="EMBL/GenBank/DDBJ databases">
        <title>Characterization and application of a salt tolerant electro-active bacterium.</title>
        <authorList>
            <person name="Yang L."/>
            <person name="Wei S."/>
            <person name="Tay Q.X.M."/>
        </authorList>
    </citation>
    <scope>NUCLEOTIDE SEQUENCE [LARGE SCALE GENOMIC DNA]</scope>
    <source>
        <strain evidence="2 3">LY1</strain>
    </source>
</reference>
<feature type="transmembrane region" description="Helical" evidence="1">
    <location>
        <begin position="133"/>
        <end position="153"/>
    </location>
</feature>
<evidence type="ECO:0000256" key="1">
    <source>
        <dbReference type="SAM" id="Phobius"/>
    </source>
</evidence>
<keyword evidence="1" id="KW-0812">Transmembrane</keyword>
<dbReference type="EMBL" id="JMIH01000016">
    <property type="protein sequence ID" value="KEO74046.1"/>
    <property type="molecule type" value="Genomic_DNA"/>
</dbReference>
<comment type="caution">
    <text evidence="2">The sequence shown here is derived from an EMBL/GenBank/DDBJ whole genome shotgun (WGS) entry which is preliminary data.</text>
</comment>
<dbReference type="RefSeq" id="WP_035072799.1">
    <property type="nucleotide sequence ID" value="NZ_JMIH01000016.1"/>
</dbReference>
<evidence type="ECO:0000313" key="3">
    <source>
        <dbReference type="Proteomes" id="UP000027821"/>
    </source>
</evidence>
<protein>
    <recommendedName>
        <fullName evidence="4">DNA topoisomerase IV subunit B</fullName>
    </recommendedName>
</protein>
<evidence type="ECO:0000313" key="2">
    <source>
        <dbReference type="EMBL" id="KEO74046.1"/>
    </source>
</evidence>
<dbReference type="eggNOG" id="ENOG50319CC">
    <property type="taxonomic scope" value="Bacteria"/>
</dbReference>
<accession>A0A074KVP0</accession>
<dbReference type="Proteomes" id="UP000027821">
    <property type="component" value="Unassembled WGS sequence"/>
</dbReference>
<gene>
    <name evidence="2" type="ORF">EL17_07825</name>
</gene>
<proteinExistence type="predicted"/>
<evidence type="ECO:0008006" key="4">
    <source>
        <dbReference type="Google" id="ProtNLM"/>
    </source>
</evidence>
<keyword evidence="1" id="KW-1133">Transmembrane helix</keyword>
<organism evidence="2 3">
    <name type="scientific">Anditalea andensis</name>
    <dbReference type="NCBI Taxonomy" id="1048983"/>
    <lineage>
        <taxon>Bacteria</taxon>
        <taxon>Pseudomonadati</taxon>
        <taxon>Bacteroidota</taxon>
        <taxon>Cytophagia</taxon>
        <taxon>Cytophagales</taxon>
        <taxon>Cytophagaceae</taxon>
        <taxon>Anditalea</taxon>
    </lineage>
</organism>
<feature type="transmembrane region" description="Helical" evidence="1">
    <location>
        <begin position="95"/>
        <end position="117"/>
    </location>
</feature>
<feature type="transmembrane region" description="Helical" evidence="1">
    <location>
        <begin position="50"/>
        <end position="74"/>
    </location>
</feature>
<sequence length="162" mass="18997">MYRRFAKAFHLLSVLLFVFLFMYIYAALPENVAYQIDERGFPLISISRDSFFYIGITVFLFLNFLLIIPAKLIDKQATLNLKKLFPKFEPFTDHMLGWFYSFAGVLNITVAIVALHIHGINNQNEINSSDFSLFYYMVPLFFIVWIIMLFVILGKKLKQVRS</sequence>
<dbReference type="OrthoDB" id="838071at2"/>
<keyword evidence="1" id="KW-0472">Membrane</keyword>
<dbReference type="AlphaFoldDB" id="A0A074KVP0"/>
<keyword evidence="3" id="KW-1185">Reference proteome</keyword>